<dbReference type="Proteomes" id="UP000252249">
    <property type="component" value="Unassembled WGS sequence"/>
</dbReference>
<sequence length="334" mass="37244">MKNVLYIGNNLRNQQSNTSSIQVLGALLEKEGFAMYYASSKQNKVLRLLDMARSCISLSDRVDVVFIDTYSTLNFYYAVVVSQLCRVLKLPYIPILHGGNLPSRLADSPFLSNLVFKHAYKTVSPSLYMVEAFKEAGYEGVKYIPNSIEIEKYAFKERDFSDVRMLWVRSFSEIYNPCLAVRVLKQLQDAGVSASLCMVGPDADGSLEAVQQLAKDLQVSVRFTGKLPKEEWISLSEDYNVFINTTNFDNMPVSVIEAMALGLPVVSTNVGGMPYLITDKKDGLLVAPEDAAAFVGAIQQLVAHPEASREMALAARKKVEAFDWEVVKEEWVSC</sequence>
<dbReference type="CDD" id="cd03801">
    <property type="entry name" value="GT4_PimA-like"/>
    <property type="match status" value="1"/>
</dbReference>
<reference evidence="2 3" key="1">
    <citation type="submission" date="2018-07" db="EMBL/GenBank/DDBJ databases">
        <title>Oceanihabitans testaceum sp. nov., isolated from marine sediment.</title>
        <authorList>
            <person name="Li C.-M."/>
        </authorList>
    </citation>
    <scope>NUCLEOTIDE SEQUENCE [LARGE SCALE GENOMIC DNA]</scope>
    <source>
        <strain evidence="2 3">S9-10</strain>
    </source>
</reference>
<dbReference type="OrthoDB" id="139410at2"/>
<dbReference type="EMBL" id="QPIG01000003">
    <property type="protein sequence ID" value="RCU57092.1"/>
    <property type="molecule type" value="Genomic_DNA"/>
</dbReference>
<protein>
    <submittedName>
        <fullName evidence="2">Glycosyltransferase</fullName>
    </submittedName>
</protein>
<accession>A0A368P2N8</accession>
<dbReference type="PANTHER" id="PTHR12526">
    <property type="entry name" value="GLYCOSYLTRANSFERASE"/>
    <property type="match status" value="1"/>
</dbReference>
<name>A0A368P2N8_9FLAO</name>
<dbReference type="GO" id="GO:0016757">
    <property type="term" value="F:glycosyltransferase activity"/>
    <property type="evidence" value="ECO:0007669"/>
    <property type="project" value="InterPro"/>
</dbReference>
<dbReference type="PANTHER" id="PTHR12526:SF630">
    <property type="entry name" value="GLYCOSYLTRANSFERASE"/>
    <property type="match status" value="1"/>
</dbReference>
<evidence type="ECO:0000313" key="3">
    <source>
        <dbReference type="Proteomes" id="UP000252249"/>
    </source>
</evidence>
<feature type="domain" description="Glycosyl transferase family 1" evidence="1">
    <location>
        <begin position="165"/>
        <end position="317"/>
    </location>
</feature>
<dbReference type="InterPro" id="IPR001296">
    <property type="entry name" value="Glyco_trans_1"/>
</dbReference>
<evidence type="ECO:0000313" key="2">
    <source>
        <dbReference type="EMBL" id="RCU57092.1"/>
    </source>
</evidence>
<keyword evidence="2" id="KW-0808">Transferase</keyword>
<gene>
    <name evidence="2" type="ORF">DU428_09110</name>
</gene>
<dbReference type="AlphaFoldDB" id="A0A368P2N8"/>
<organism evidence="2 3">
    <name type="scientific">Oceanihabitans sediminis</name>
    <dbReference type="NCBI Taxonomy" id="1812012"/>
    <lineage>
        <taxon>Bacteria</taxon>
        <taxon>Pseudomonadati</taxon>
        <taxon>Bacteroidota</taxon>
        <taxon>Flavobacteriia</taxon>
        <taxon>Flavobacteriales</taxon>
        <taxon>Flavobacteriaceae</taxon>
        <taxon>Oceanihabitans</taxon>
    </lineage>
</organism>
<keyword evidence="3" id="KW-1185">Reference proteome</keyword>
<dbReference type="RefSeq" id="WP_072353259.1">
    <property type="nucleotide sequence ID" value="NZ_JBLWTE010000019.1"/>
</dbReference>
<dbReference type="SUPFAM" id="SSF53756">
    <property type="entry name" value="UDP-Glycosyltransferase/glycogen phosphorylase"/>
    <property type="match status" value="1"/>
</dbReference>
<comment type="caution">
    <text evidence="2">The sequence shown here is derived from an EMBL/GenBank/DDBJ whole genome shotgun (WGS) entry which is preliminary data.</text>
</comment>
<dbReference type="Gene3D" id="3.40.50.2000">
    <property type="entry name" value="Glycogen Phosphorylase B"/>
    <property type="match status" value="2"/>
</dbReference>
<dbReference type="Pfam" id="PF00534">
    <property type="entry name" value="Glycos_transf_1"/>
    <property type="match status" value="1"/>
</dbReference>
<proteinExistence type="predicted"/>
<evidence type="ECO:0000259" key="1">
    <source>
        <dbReference type="Pfam" id="PF00534"/>
    </source>
</evidence>